<dbReference type="PANTHER" id="PTHR43248">
    <property type="entry name" value="2-SUCCINYL-6-HYDROXY-2,4-CYCLOHEXADIENE-1-CARBOXYLATE SYNTHASE"/>
    <property type="match status" value="1"/>
</dbReference>
<evidence type="ECO:0008006" key="8">
    <source>
        <dbReference type="Google" id="ProtNLM"/>
    </source>
</evidence>
<dbReference type="GO" id="GO:0016787">
    <property type="term" value="F:hydrolase activity"/>
    <property type="evidence" value="ECO:0007669"/>
    <property type="project" value="UniProtKB-KW"/>
</dbReference>
<dbReference type="SUPFAM" id="SSF53474">
    <property type="entry name" value="alpha/beta-Hydrolases"/>
    <property type="match status" value="1"/>
</dbReference>
<gene>
    <name evidence="6" type="ORF">ASPCAL11288</name>
</gene>
<name>A0A0U5GA38_ASPCI</name>
<dbReference type="PANTHER" id="PTHR43248:SF30">
    <property type="entry name" value="AB HYDROLASE-1 DOMAIN-CONTAINING PROTEIN"/>
    <property type="match status" value="1"/>
</dbReference>
<dbReference type="AlphaFoldDB" id="A0A0U5GA38"/>
<dbReference type="Pfam" id="PF00561">
    <property type="entry name" value="Abhydrolase_1"/>
    <property type="match status" value="1"/>
</dbReference>
<evidence type="ECO:0000313" key="7">
    <source>
        <dbReference type="Proteomes" id="UP000054771"/>
    </source>
</evidence>
<evidence type="ECO:0000259" key="4">
    <source>
        <dbReference type="Pfam" id="PF00561"/>
    </source>
</evidence>
<dbReference type="Pfam" id="PF08386">
    <property type="entry name" value="Abhydrolase_4"/>
    <property type="match status" value="1"/>
</dbReference>
<evidence type="ECO:0000256" key="1">
    <source>
        <dbReference type="ARBA" id="ARBA00010088"/>
    </source>
</evidence>
<dbReference type="EMBL" id="CDMC01000010">
    <property type="protein sequence ID" value="CEL08135.1"/>
    <property type="molecule type" value="Genomic_DNA"/>
</dbReference>
<organism evidence="6 7">
    <name type="scientific">Aspergillus calidoustus</name>
    <dbReference type="NCBI Taxonomy" id="454130"/>
    <lineage>
        <taxon>Eukaryota</taxon>
        <taxon>Fungi</taxon>
        <taxon>Dikarya</taxon>
        <taxon>Ascomycota</taxon>
        <taxon>Pezizomycotina</taxon>
        <taxon>Eurotiomycetes</taxon>
        <taxon>Eurotiomycetidae</taxon>
        <taxon>Eurotiales</taxon>
        <taxon>Aspergillaceae</taxon>
        <taxon>Aspergillus</taxon>
        <taxon>Aspergillus subgen. Nidulantes</taxon>
    </lineage>
</organism>
<evidence type="ECO:0000313" key="6">
    <source>
        <dbReference type="EMBL" id="CEL08135.1"/>
    </source>
</evidence>
<comment type="similarity">
    <text evidence="1">Belongs to the peptidase S33 family.</text>
</comment>
<evidence type="ECO:0000256" key="2">
    <source>
        <dbReference type="ARBA" id="ARBA00022801"/>
    </source>
</evidence>
<proteinExistence type="inferred from homology"/>
<dbReference type="STRING" id="454130.A0A0U5GA38"/>
<dbReference type="InterPro" id="IPR051601">
    <property type="entry name" value="Serine_prot/Carboxylest_S33"/>
</dbReference>
<evidence type="ECO:0000256" key="3">
    <source>
        <dbReference type="SAM" id="SignalP"/>
    </source>
</evidence>
<feature type="domain" description="Peptidase S33 tripeptidyl aminopeptidase-like C-terminal" evidence="5">
    <location>
        <begin position="431"/>
        <end position="525"/>
    </location>
</feature>
<feature type="signal peptide" evidence="3">
    <location>
        <begin position="1"/>
        <end position="36"/>
    </location>
</feature>
<dbReference type="InterPro" id="IPR029058">
    <property type="entry name" value="AB_hydrolase_fold"/>
</dbReference>
<sequence>MSLCEVSTRPLIAFQTQRRPKMLPLLLLSALPLANAAPSTSNSIAWKNCTVDNFPALATLPGVGAYLDQLGTAPHLDCGQLKVPLDWNRPNGKKITLGMARYRAAPSGQRLGSLIYNPGGPGGPGSLSALGQAAGVSSSYTNGTTGYYDVIGFDPRGIGLSTRVKCDPELFNNYVSVFPTTQAEFDALVARNKALGESCRDLTGELFYHVDTTQAARDLEAVRVALGEDKLNWVGLSYGSQLGAAYAELYPTHVGRMVLDGNLDHAQSSETDVLHTEVATYEDVLNQFFKWCDGAASQEECPLKGQDLPQLFDDLVDAANASPIDAAGCTETTCRSPVTGEDILFTAQGYLVYEATWPALAQVLNDTLAGDATGLASSRIATGPDSPYYPDIAIGCLDWAHASTTLAELTYKSTLARYLAPHTRGVSQSYRYQVSCIGWPAPLSNPPHKLDAKNMAAAPPILLVNAFHDPSTSYVWANAMLEQIPSGVLLARSGNGHTSYGLGGEVARRIDEFLVHGTLPAPNTVIDE</sequence>
<reference evidence="7" key="1">
    <citation type="journal article" date="2016" name="Genome Announc.">
        <title>Draft genome sequences of fungus Aspergillus calidoustus.</title>
        <authorList>
            <person name="Horn F."/>
            <person name="Linde J."/>
            <person name="Mattern D.J."/>
            <person name="Walther G."/>
            <person name="Guthke R."/>
            <person name="Scherlach K."/>
            <person name="Martin K."/>
            <person name="Brakhage A.A."/>
            <person name="Petzke L."/>
            <person name="Valiante V."/>
        </authorList>
    </citation>
    <scope>NUCLEOTIDE SEQUENCE [LARGE SCALE GENOMIC DNA]</scope>
    <source>
        <strain evidence="7">SF006504</strain>
    </source>
</reference>
<keyword evidence="2" id="KW-0378">Hydrolase</keyword>
<evidence type="ECO:0000259" key="5">
    <source>
        <dbReference type="Pfam" id="PF08386"/>
    </source>
</evidence>
<feature type="chain" id="PRO_5006857664" description="AB hydrolase-1 domain-containing protein" evidence="3">
    <location>
        <begin position="37"/>
        <end position="528"/>
    </location>
</feature>
<protein>
    <recommendedName>
        <fullName evidence="8">AB hydrolase-1 domain-containing protein</fullName>
    </recommendedName>
</protein>
<dbReference type="Gene3D" id="3.40.50.1820">
    <property type="entry name" value="alpha/beta hydrolase"/>
    <property type="match status" value="1"/>
</dbReference>
<dbReference type="InterPro" id="IPR013595">
    <property type="entry name" value="Pept_S33_TAP-like_C"/>
</dbReference>
<accession>A0A0U5GA38</accession>
<dbReference type="InterPro" id="IPR000073">
    <property type="entry name" value="AB_hydrolase_1"/>
</dbReference>
<keyword evidence="3" id="KW-0732">Signal</keyword>
<dbReference type="OMA" id="LNCAYWP"/>
<dbReference type="Proteomes" id="UP000054771">
    <property type="component" value="Unassembled WGS sequence"/>
</dbReference>
<dbReference type="OrthoDB" id="425534at2759"/>
<keyword evidence="7" id="KW-1185">Reference proteome</keyword>
<feature type="domain" description="AB hydrolase-1" evidence="4">
    <location>
        <begin position="114"/>
        <end position="273"/>
    </location>
</feature>